<dbReference type="InterPro" id="IPR015354">
    <property type="entry name" value="DNA_partition_ParG"/>
</dbReference>
<dbReference type="Gene3D" id="1.10.1220.10">
    <property type="entry name" value="Met repressor-like"/>
    <property type="match status" value="1"/>
</dbReference>
<dbReference type="InterPro" id="IPR013321">
    <property type="entry name" value="Arc_rbn_hlx_hlx"/>
</dbReference>
<sequence length="50" mass="5850">MHISITDDLKKRFHASCVMRGKNMSQVVIELIEQWLESNEVHQAGEIKRL</sequence>
<name>A0ABR8ACG1_9CYAN</name>
<evidence type="ECO:0008006" key="3">
    <source>
        <dbReference type="Google" id="ProtNLM"/>
    </source>
</evidence>
<comment type="caution">
    <text evidence="1">The sequence shown here is derived from an EMBL/GenBank/DDBJ whole genome shotgun (WGS) entry which is preliminary data.</text>
</comment>
<reference evidence="1 2" key="1">
    <citation type="journal article" date="2020" name="ISME J.">
        <title>Comparative genomics reveals insights into cyanobacterial evolution and habitat adaptation.</title>
        <authorList>
            <person name="Chen M.Y."/>
            <person name="Teng W.K."/>
            <person name="Zhao L."/>
            <person name="Hu C.X."/>
            <person name="Zhou Y.K."/>
            <person name="Han B.P."/>
            <person name="Song L.R."/>
            <person name="Shu W.S."/>
        </authorList>
    </citation>
    <scope>NUCLEOTIDE SEQUENCE [LARGE SCALE GENOMIC DNA]</scope>
    <source>
        <strain evidence="1 2">FACHB-288</strain>
    </source>
</reference>
<keyword evidence="2" id="KW-1185">Reference proteome</keyword>
<proteinExistence type="predicted"/>
<dbReference type="EMBL" id="JACJQH010000028">
    <property type="protein sequence ID" value="MBD2197404.1"/>
    <property type="molecule type" value="Genomic_DNA"/>
</dbReference>
<evidence type="ECO:0000313" key="2">
    <source>
        <dbReference type="Proteomes" id="UP000658514"/>
    </source>
</evidence>
<gene>
    <name evidence="1" type="ORF">H6G24_18165</name>
</gene>
<organism evidence="1 2">
    <name type="scientific">Calothrix parietina FACHB-288</name>
    <dbReference type="NCBI Taxonomy" id="2692896"/>
    <lineage>
        <taxon>Bacteria</taxon>
        <taxon>Bacillati</taxon>
        <taxon>Cyanobacteriota</taxon>
        <taxon>Cyanophyceae</taxon>
        <taxon>Nostocales</taxon>
        <taxon>Calotrichaceae</taxon>
        <taxon>Calothrix</taxon>
    </lineage>
</organism>
<dbReference type="InterPro" id="IPR010985">
    <property type="entry name" value="Ribbon_hlx_hlx"/>
</dbReference>
<dbReference type="SUPFAM" id="SSF47598">
    <property type="entry name" value="Ribbon-helix-helix"/>
    <property type="match status" value="1"/>
</dbReference>
<protein>
    <recommendedName>
        <fullName evidence="3">Arc-type ribbon-helix-helix</fullName>
    </recommendedName>
</protein>
<dbReference type="Proteomes" id="UP000658514">
    <property type="component" value="Unassembled WGS sequence"/>
</dbReference>
<dbReference type="Pfam" id="PF09274">
    <property type="entry name" value="ParG"/>
    <property type="match status" value="1"/>
</dbReference>
<accession>A0ABR8ACG1</accession>
<evidence type="ECO:0000313" key="1">
    <source>
        <dbReference type="EMBL" id="MBD2197404.1"/>
    </source>
</evidence>